<organism evidence="1 2">
    <name type="scientific">Deinococcus metallilatus</name>
    <dbReference type="NCBI Taxonomy" id="1211322"/>
    <lineage>
        <taxon>Bacteria</taxon>
        <taxon>Thermotogati</taxon>
        <taxon>Deinococcota</taxon>
        <taxon>Deinococci</taxon>
        <taxon>Deinococcales</taxon>
        <taxon>Deinococcaceae</taxon>
        <taxon>Deinococcus</taxon>
    </lineage>
</organism>
<comment type="caution">
    <text evidence="1">The sequence shown here is derived from an EMBL/GenBank/DDBJ whole genome shotgun (WGS) entry which is preliminary data.</text>
</comment>
<keyword evidence="2" id="KW-1185">Reference proteome</keyword>
<sequence length="47" mass="5169">MADWENAALDFTAQHSESLVYDLPARTYALMSNLLAVQPEANATQLS</sequence>
<dbReference type="EMBL" id="JACHFV010000002">
    <property type="protein sequence ID" value="MBB5293765.1"/>
    <property type="molecule type" value="Genomic_DNA"/>
</dbReference>
<accession>A0ABR6MP96</accession>
<gene>
    <name evidence="1" type="ORF">HNQ10_000578</name>
</gene>
<dbReference type="RefSeq" id="WP_164973346.1">
    <property type="nucleotide sequence ID" value="NZ_BSUI01000040.1"/>
</dbReference>
<dbReference type="Proteomes" id="UP000536909">
    <property type="component" value="Unassembled WGS sequence"/>
</dbReference>
<proteinExistence type="predicted"/>
<reference evidence="1 2" key="1">
    <citation type="submission" date="2020-08" db="EMBL/GenBank/DDBJ databases">
        <title>Genomic Encyclopedia of Type Strains, Phase IV (KMG-IV): sequencing the most valuable type-strain genomes for metagenomic binning, comparative biology and taxonomic classification.</title>
        <authorList>
            <person name="Goeker M."/>
        </authorList>
    </citation>
    <scope>NUCLEOTIDE SEQUENCE [LARGE SCALE GENOMIC DNA]</scope>
    <source>
        <strain evidence="1 2">DSM 105434</strain>
    </source>
</reference>
<name>A0ABR6MP96_9DEIO</name>
<evidence type="ECO:0000313" key="2">
    <source>
        <dbReference type="Proteomes" id="UP000536909"/>
    </source>
</evidence>
<protein>
    <submittedName>
        <fullName evidence="1">Uncharacterized protein</fullName>
    </submittedName>
</protein>
<evidence type="ECO:0000313" key="1">
    <source>
        <dbReference type="EMBL" id="MBB5293765.1"/>
    </source>
</evidence>